<accession>A0ABT1QPR8</accession>
<dbReference type="EMBL" id="JANFQO010000004">
    <property type="protein sequence ID" value="MCQ4164276.1"/>
    <property type="molecule type" value="Genomic_DNA"/>
</dbReference>
<dbReference type="Proteomes" id="UP001165498">
    <property type="component" value="Unassembled WGS sequence"/>
</dbReference>
<organism evidence="2 3">
    <name type="scientific">Tahibacter harae</name>
    <dbReference type="NCBI Taxonomy" id="2963937"/>
    <lineage>
        <taxon>Bacteria</taxon>
        <taxon>Pseudomonadati</taxon>
        <taxon>Pseudomonadota</taxon>
        <taxon>Gammaproteobacteria</taxon>
        <taxon>Lysobacterales</taxon>
        <taxon>Rhodanobacteraceae</taxon>
        <taxon>Tahibacter</taxon>
    </lineage>
</organism>
<dbReference type="RefSeq" id="WP_255912937.1">
    <property type="nucleotide sequence ID" value="NZ_JANFQO010000004.1"/>
</dbReference>
<gene>
    <name evidence="2" type="ORF">NM961_06080</name>
</gene>
<reference evidence="2" key="1">
    <citation type="submission" date="2022-07" db="EMBL/GenBank/DDBJ databases">
        <title>Tahibacter sp., a new gammaproteobacterium isolated from the silt sample collected at pig farm.</title>
        <authorList>
            <person name="Chen H."/>
        </authorList>
    </citation>
    <scope>NUCLEOTIDE SEQUENCE</scope>
    <source>
        <strain evidence="2">P2K</strain>
    </source>
</reference>
<comment type="caution">
    <text evidence="2">The sequence shown here is derived from an EMBL/GenBank/DDBJ whole genome shotgun (WGS) entry which is preliminary data.</text>
</comment>
<evidence type="ECO:0000313" key="3">
    <source>
        <dbReference type="Proteomes" id="UP001165498"/>
    </source>
</evidence>
<protein>
    <submittedName>
        <fullName evidence="2">Uncharacterized protein</fullName>
    </submittedName>
</protein>
<feature type="chain" id="PRO_5046153183" evidence="1">
    <location>
        <begin position="21"/>
        <end position="203"/>
    </location>
</feature>
<proteinExistence type="predicted"/>
<evidence type="ECO:0000256" key="1">
    <source>
        <dbReference type="SAM" id="SignalP"/>
    </source>
</evidence>
<sequence length="203" mass="22776">MHFRIACCLAFLVWPRLVQADAFQSVADDISAAAGMPSLETTPLPQGAVELRIWAGFGVIVPSRMLRLQRSTDGEVTGERLHYFPLDLSYMKGGAAAFRRQARHGCGRLYKGRETEVCVLARKPRPGWRRSYESLLKLGITTLPDDSLLPPPQLEMNDGYSIHVEVRQGADYRNYSYSNPALIDAPEARAILEISRIVSRLFR</sequence>
<feature type="signal peptide" evidence="1">
    <location>
        <begin position="1"/>
        <end position="20"/>
    </location>
</feature>
<keyword evidence="1" id="KW-0732">Signal</keyword>
<keyword evidence="3" id="KW-1185">Reference proteome</keyword>
<evidence type="ECO:0000313" key="2">
    <source>
        <dbReference type="EMBL" id="MCQ4164276.1"/>
    </source>
</evidence>
<name>A0ABT1QPR8_9GAMM</name>